<gene>
    <name evidence="1" type="ORF">ERS852461_05109</name>
</gene>
<name>A0A3E5FXY2_9BACE</name>
<evidence type="ECO:0000313" key="1">
    <source>
        <dbReference type="EMBL" id="CUQ35001.1"/>
    </source>
</evidence>
<accession>A0A3E5FXY2</accession>
<evidence type="ECO:0000313" key="2">
    <source>
        <dbReference type="Proteomes" id="UP000095606"/>
    </source>
</evidence>
<organism evidence="1 2">
    <name type="scientific">Bacteroides faecis</name>
    <dbReference type="NCBI Taxonomy" id="674529"/>
    <lineage>
        <taxon>Bacteria</taxon>
        <taxon>Pseudomonadati</taxon>
        <taxon>Bacteroidota</taxon>
        <taxon>Bacteroidia</taxon>
        <taxon>Bacteroidales</taxon>
        <taxon>Bacteroidaceae</taxon>
        <taxon>Bacteroides</taxon>
    </lineage>
</organism>
<dbReference type="EMBL" id="CZAE01000050">
    <property type="protein sequence ID" value="CUQ35001.1"/>
    <property type="molecule type" value="Genomic_DNA"/>
</dbReference>
<dbReference type="Proteomes" id="UP000095606">
    <property type="component" value="Unassembled WGS sequence"/>
</dbReference>
<sequence length="133" mass="15688">MNTINTIAPCGMNCALCYAFQDRKKPCSGCRSKMAEVRKNCRNCLILSCDKKEYYCFECSIFPCRRLKSLDARYRIKYGMSMLENLIFIKEKGEKHFQIAQNQKYTCLDCGNLRTVHYKYCFNCKQENNHINK</sequence>
<dbReference type="GeneID" id="89222628"/>
<reference evidence="1 2" key="1">
    <citation type="submission" date="2015-09" db="EMBL/GenBank/DDBJ databases">
        <authorList>
            <consortium name="Pathogen Informatics"/>
        </authorList>
    </citation>
    <scope>NUCLEOTIDE SEQUENCE [LARGE SCALE GENOMIC DNA]</scope>
    <source>
        <strain evidence="1 2">2789STDY5834846</strain>
    </source>
</reference>
<keyword evidence="1" id="KW-0808">Transferase</keyword>
<dbReference type="RefSeq" id="WP_081030985.1">
    <property type="nucleotide sequence ID" value="NZ_CABMFH010000063.1"/>
</dbReference>
<protein>
    <submittedName>
        <fullName evidence="1">Acetyltransferase (GNAT) family</fullName>
    </submittedName>
</protein>
<dbReference type="GO" id="GO:0016740">
    <property type="term" value="F:transferase activity"/>
    <property type="evidence" value="ECO:0007669"/>
    <property type="project" value="UniProtKB-KW"/>
</dbReference>
<proteinExistence type="predicted"/>
<accession>A0A174VP17</accession>
<dbReference type="AlphaFoldDB" id="A0A3E5FXY2"/>